<dbReference type="CDD" id="cd19051">
    <property type="entry name" value="LGIC_TM_cation"/>
    <property type="match status" value="1"/>
</dbReference>
<evidence type="ECO:0000256" key="12">
    <source>
        <dbReference type="ARBA" id="ARBA00023286"/>
    </source>
</evidence>
<dbReference type="Proteomes" id="UP000324629">
    <property type="component" value="Unassembled WGS sequence"/>
</dbReference>
<keyword evidence="9" id="KW-1015">Disulfide bond</keyword>
<dbReference type="Pfam" id="PF02932">
    <property type="entry name" value="Neur_chan_memb"/>
    <property type="match status" value="1"/>
</dbReference>
<evidence type="ECO:0000256" key="14">
    <source>
        <dbReference type="ARBA" id="ARBA00034099"/>
    </source>
</evidence>
<feature type="domain" description="Neurotransmitter-gated ion-channel transmembrane" evidence="17">
    <location>
        <begin position="243"/>
        <end position="580"/>
    </location>
</feature>
<dbReference type="InterPro" id="IPR006029">
    <property type="entry name" value="Neurotrans-gated_channel_TM"/>
</dbReference>
<dbReference type="EMBL" id="QNGE01002958">
    <property type="protein sequence ID" value="KAA3674725.1"/>
    <property type="molecule type" value="Genomic_DNA"/>
</dbReference>
<feature type="transmembrane region" description="Helical" evidence="15">
    <location>
        <begin position="570"/>
        <end position="588"/>
    </location>
</feature>
<dbReference type="AlphaFoldDB" id="A0A5J4NGU5"/>
<evidence type="ECO:0000256" key="6">
    <source>
        <dbReference type="ARBA" id="ARBA00023018"/>
    </source>
</evidence>
<dbReference type="PANTHER" id="PTHR18945">
    <property type="entry name" value="NEUROTRANSMITTER GATED ION CHANNEL"/>
    <property type="match status" value="1"/>
</dbReference>
<keyword evidence="7 15" id="KW-0406">Ion transport</keyword>
<dbReference type="InterPro" id="IPR036719">
    <property type="entry name" value="Neuro-gated_channel_TM_sf"/>
</dbReference>
<dbReference type="GO" id="GO:0045211">
    <property type="term" value="C:postsynaptic membrane"/>
    <property type="evidence" value="ECO:0007669"/>
    <property type="project" value="InterPro"/>
</dbReference>
<evidence type="ECO:0000259" key="16">
    <source>
        <dbReference type="Pfam" id="PF02931"/>
    </source>
</evidence>
<dbReference type="Gene3D" id="1.20.58.390">
    <property type="entry name" value="Neurotransmitter-gated ion-channel transmembrane domain"/>
    <property type="match status" value="1"/>
</dbReference>
<evidence type="ECO:0000256" key="7">
    <source>
        <dbReference type="ARBA" id="ARBA00023065"/>
    </source>
</evidence>
<dbReference type="InterPro" id="IPR036734">
    <property type="entry name" value="Neur_chan_lig-bd_sf"/>
</dbReference>
<comment type="caution">
    <text evidence="18">The sequence shown here is derived from an EMBL/GenBank/DDBJ whole genome shotgun (WGS) entry which is preliminary data.</text>
</comment>
<evidence type="ECO:0000256" key="1">
    <source>
        <dbReference type="ARBA" id="ARBA00009237"/>
    </source>
</evidence>
<evidence type="ECO:0000256" key="8">
    <source>
        <dbReference type="ARBA" id="ARBA00023136"/>
    </source>
</evidence>
<keyword evidence="5 15" id="KW-1133">Transmembrane helix</keyword>
<name>A0A5J4NGU5_9TREM</name>
<gene>
    <name evidence="18" type="ORF">DEA37_0009581</name>
</gene>
<evidence type="ECO:0000256" key="4">
    <source>
        <dbReference type="ARBA" id="ARBA00022692"/>
    </source>
</evidence>
<keyword evidence="2 15" id="KW-0813">Transport</keyword>
<comment type="subcellular location">
    <subcellularLocation>
        <location evidence="14">Synaptic cell membrane</location>
        <topology evidence="14">Multi-pass membrane protein</topology>
    </subcellularLocation>
</comment>
<keyword evidence="3" id="KW-1003">Cell membrane</keyword>
<accession>A0A5J4NGU5</accession>
<dbReference type="Gene3D" id="2.70.170.10">
    <property type="entry name" value="Neurotransmitter-gated ion-channel ligand-binding domain"/>
    <property type="match status" value="1"/>
</dbReference>
<evidence type="ECO:0000256" key="15">
    <source>
        <dbReference type="RuleBase" id="RU000687"/>
    </source>
</evidence>
<reference evidence="18 19" key="1">
    <citation type="journal article" date="2019" name="Gigascience">
        <title>Whole-genome sequence of the oriental lung fluke Paragonimus westermani.</title>
        <authorList>
            <person name="Oey H."/>
            <person name="Zakrzewski M."/>
            <person name="Narain K."/>
            <person name="Devi K.R."/>
            <person name="Agatsuma T."/>
            <person name="Nawaratna S."/>
            <person name="Gobert G.N."/>
            <person name="Jones M.K."/>
            <person name="Ragan M.A."/>
            <person name="McManus D.P."/>
            <person name="Krause L."/>
        </authorList>
    </citation>
    <scope>NUCLEOTIDE SEQUENCE [LARGE SCALE GENOMIC DNA]</scope>
    <source>
        <strain evidence="18 19">IND2009</strain>
    </source>
</reference>
<keyword evidence="8 15" id="KW-0472">Membrane</keyword>
<dbReference type="InterPro" id="IPR006201">
    <property type="entry name" value="Neur_channel"/>
</dbReference>
<comment type="similarity">
    <text evidence="1">Belongs to the ligand-gated ion channel (TC 1.A.9) family. Acetylcholine receptor (TC 1.A.9.1) subfamily.</text>
</comment>
<dbReference type="InterPro" id="IPR038050">
    <property type="entry name" value="Neuro_actylchol_rec"/>
</dbReference>
<feature type="transmembrane region" description="Helical" evidence="15">
    <location>
        <begin position="267"/>
        <end position="287"/>
    </location>
</feature>
<evidence type="ECO:0000256" key="13">
    <source>
        <dbReference type="ARBA" id="ARBA00023303"/>
    </source>
</evidence>
<keyword evidence="10 18" id="KW-0675">Receptor</keyword>
<keyword evidence="13 15" id="KW-0407">Ion channel</keyword>
<dbReference type="FunFam" id="2.70.170.10:FF:000016">
    <property type="entry name" value="Nicotinic acetylcholine receptor subunit"/>
    <property type="match status" value="1"/>
</dbReference>
<evidence type="ECO:0000256" key="5">
    <source>
        <dbReference type="ARBA" id="ARBA00022989"/>
    </source>
</evidence>
<evidence type="ECO:0000256" key="2">
    <source>
        <dbReference type="ARBA" id="ARBA00022448"/>
    </source>
</evidence>
<sequence>MGVYHIELLFSLFKLPEQVIPSSEKRLIKQLIDNYEKAGNIGRPVKNRKETIVVGYGLSLFQLLDLDEKNQILTINVWLKYTWIDQLLRWDPANYSNIREVRIPPRLIWTPDIALYNYVDERLNEPRDVMLNVDYLGRVFWSPPAIFKSNCHIDIRNFPFDYQFCYLRFVSLTQHVGELDLQFLDNRTEVDVSQSVPNNEWTIVARPARKFVARSVECGQKIPDLTFFFYLKRNSAYYAYLLVFPPIFLSFFSTVIFWLPPHVPAKMLLSMNLFVAFSLLLKVLSISTPSASTYVPYLGYYYCLNMVLLILSTFVSTGVININAYSHRHREVPKWLVKLIRIFSIPLSITPPTDDDNAGETLSSMKARIRKLQHSTFQQTGYPQHNSMNRFTWPPHPFIDNPYLQQLYNPPSMVNPNEPRNLWQNREAYRQFEQMRYLQSLSLLGYGADLNAETVDQMNRFISEQMKKTAVKWSQQSTPDFMFEGTTKQQQLPHCNTDHQSSDSNGHVCHGVNPIAPQMLSTRRHTIQIHTSLSELRTALVNLMDKIAKKETVAKRARDWHLVVMTFDRMFFWFDLIVIIGAGLYLLLPRGQSHSVDELIKMHMDEYVKTDLQKAALCG</sequence>
<dbReference type="InterPro" id="IPR002394">
    <property type="entry name" value="Nicotinic_acetylcholine_rcpt"/>
</dbReference>
<dbReference type="SUPFAM" id="SSF63712">
    <property type="entry name" value="Nicotinic receptor ligand binding domain-like"/>
    <property type="match status" value="1"/>
</dbReference>
<evidence type="ECO:0000259" key="17">
    <source>
        <dbReference type="Pfam" id="PF02932"/>
    </source>
</evidence>
<keyword evidence="19" id="KW-1185">Reference proteome</keyword>
<keyword evidence="4 15" id="KW-0812">Transmembrane</keyword>
<dbReference type="Pfam" id="PF02931">
    <property type="entry name" value="Neur_chan_LBD"/>
    <property type="match status" value="1"/>
</dbReference>
<dbReference type="PROSITE" id="PS00236">
    <property type="entry name" value="NEUROTR_ION_CHANNEL"/>
    <property type="match status" value="1"/>
</dbReference>
<protein>
    <submittedName>
        <fullName evidence="18">Nicotinic acetylcholine receptor alpha-4</fullName>
    </submittedName>
</protein>
<dbReference type="InterPro" id="IPR006202">
    <property type="entry name" value="Neur_chan_lig-bd"/>
</dbReference>
<feature type="transmembrane region" description="Helical" evidence="15">
    <location>
        <begin position="237"/>
        <end position="260"/>
    </location>
</feature>
<evidence type="ECO:0000313" key="18">
    <source>
        <dbReference type="EMBL" id="KAA3674725.1"/>
    </source>
</evidence>
<proteinExistence type="inferred from homology"/>
<evidence type="ECO:0000256" key="3">
    <source>
        <dbReference type="ARBA" id="ARBA00022475"/>
    </source>
</evidence>
<evidence type="ECO:0000256" key="10">
    <source>
        <dbReference type="ARBA" id="ARBA00023170"/>
    </source>
</evidence>
<evidence type="ECO:0000256" key="11">
    <source>
        <dbReference type="ARBA" id="ARBA00023180"/>
    </source>
</evidence>
<keyword evidence="12" id="KW-1071">Ligand-gated ion channel</keyword>
<evidence type="ECO:0000256" key="9">
    <source>
        <dbReference type="ARBA" id="ARBA00023157"/>
    </source>
</evidence>
<keyword evidence="11" id="KW-0325">Glycoprotein</keyword>
<dbReference type="PRINTS" id="PR00252">
    <property type="entry name" value="NRIONCHANNEL"/>
</dbReference>
<evidence type="ECO:0000313" key="19">
    <source>
        <dbReference type="Proteomes" id="UP000324629"/>
    </source>
</evidence>
<dbReference type="InterPro" id="IPR018000">
    <property type="entry name" value="Neurotransmitter_ion_chnl_CS"/>
</dbReference>
<dbReference type="PRINTS" id="PR00254">
    <property type="entry name" value="NICOTINICR"/>
</dbReference>
<keyword evidence="6" id="KW-0770">Synapse</keyword>
<feature type="transmembrane region" description="Helical" evidence="15">
    <location>
        <begin position="299"/>
        <end position="320"/>
    </location>
</feature>
<dbReference type="GO" id="GO:0022848">
    <property type="term" value="F:acetylcholine-gated monoatomic cation-selective channel activity"/>
    <property type="evidence" value="ECO:0007669"/>
    <property type="project" value="InterPro"/>
</dbReference>
<dbReference type="GO" id="GO:0004888">
    <property type="term" value="F:transmembrane signaling receptor activity"/>
    <property type="evidence" value="ECO:0007669"/>
    <property type="project" value="InterPro"/>
</dbReference>
<organism evidence="18 19">
    <name type="scientific">Paragonimus westermani</name>
    <dbReference type="NCBI Taxonomy" id="34504"/>
    <lineage>
        <taxon>Eukaryota</taxon>
        <taxon>Metazoa</taxon>
        <taxon>Spiralia</taxon>
        <taxon>Lophotrochozoa</taxon>
        <taxon>Platyhelminthes</taxon>
        <taxon>Trematoda</taxon>
        <taxon>Digenea</taxon>
        <taxon>Plagiorchiida</taxon>
        <taxon>Troglotremata</taxon>
        <taxon>Troglotrematidae</taxon>
        <taxon>Paragonimus</taxon>
    </lineage>
</organism>
<dbReference type="SUPFAM" id="SSF90112">
    <property type="entry name" value="Neurotransmitter-gated ion-channel transmembrane pore"/>
    <property type="match status" value="1"/>
</dbReference>
<feature type="domain" description="Neurotransmitter-gated ion-channel ligand-binding" evidence="16">
    <location>
        <begin position="24"/>
        <end position="234"/>
    </location>
</feature>